<dbReference type="GO" id="GO:0055086">
    <property type="term" value="P:nucleobase-containing small molecule metabolic process"/>
    <property type="evidence" value="ECO:0007669"/>
    <property type="project" value="UniProtKB-ARBA"/>
</dbReference>
<dbReference type="Proteomes" id="UP000317839">
    <property type="component" value="Unassembled WGS sequence"/>
</dbReference>
<keyword evidence="7" id="KW-0378">Hydrolase</keyword>
<feature type="domain" description="CMP/dCMP-type deaminase" evidence="6">
    <location>
        <begin position="202"/>
        <end position="314"/>
    </location>
</feature>
<feature type="binding site" evidence="5">
    <location>
        <position position="103"/>
    </location>
    <ligand>
        <name>Zn(2+)</name>
        <dbReference type="ChEBI" id="CHEBI:29105"/>
        <note>catalytic</note>
    </ligand>
</feature>
<name>A0A545THM9_9GAMM</name>
<dbReference type="OrthoDB" id="9795347at2"/>
<dbReference type="InterPro" id="IPR016193">
    <property type="entry name" value="Cytidine_deaminase-like"/>
</dbReference>
<evidence type="ECO:0000313" key="8">
    <source>
        <dbReference type="Proteomes" id="UP000317839"/>
    </source>
</evidence>
<organism evidence="7 8">
    <name type="scientific">Aliikangiella marina</name>
    <dbReference type="NCBI Taxonomy" id="1712262"/>
    <lineage>
        <taxon>Bacteria</taxon>
        <taxon>Pseudomonadati</taxon>
        <taxon>Pseudomonadota</taxon>
        <taxon>Gammaproteobacteria</taxon>
        <taxon>Oceanospirillales</taxon>
        <taxon>Pleioneaceae</taxon>
        <taxon>Aliikangiella</taxon>
    </lineage>
</organism>
<feature type="binding site" evidence="4">
    <location>
        <begin position="90"/>
        <end position="92"/>
    </location>
    <ligand>
        <name>substrate</name>
    </ligand>
</feature>
<dbReference type="GO" id="GO:0072527">
    <property type="term" value="P:pyrimidine-containing compound metabolic process"/>
    <property type="evidence" value="ECO:0007669"/>
    <property type="project" value="UniProtKB-ARBA"/>
</dbReference>
<dbReference type="GO" id="GO:0008270">
    <property type="term" value="F:zinc ion binding"/>
    <property type="evidence" value="ECO:0007669"/>
    <property type="project" value="InterPro"/>
</dbReference>
<comment type="cofactor">
    <cofactor evidence="5">
        <name>Zn(2+)</name>
        <dbReference type="ChEBI" id="CHEBI:29105"/>
    </cofactor>
    <text evidence="5">Binds 1 zinc ion.</text>
</comment>
<keyword evidence="8" id="KW-1185">Reference proteome</keyword>
<reference evidence="7 8" key="1">
    <citation type="submission" date="2019-06" db="EMBL/GenBank/DDBJ databases">
        <title>Draft genome of Aliikangiella marina GYP-15.</title>
        <authorList>
            <person name="Wang G."/>
        </authorList>
    </citation>
    <scope>NUCLEOTIDE SEQUENCE [LARGE SCALE GENOMIC DNA]</scope>
    <source>
        <strain evidence="7 8">GYP-15</strain>
    </source>
</reference>
<dbReference type="InterPro" id="IPR013171">
    <property type="entry name" value="Cyd/dCyd_deaminase_Zn-bd"/>
</dbReference>
<dbReference type="CDD" id="cd01283">
    <property type="entry name" value="cytidine_deaminase"/>
    <property type="match status" value="1"/>
</dbReference>
<dbReference type="GO" id="GO:0005829">
    <property type="term" value="C:cytosol"/>
    <property type="evidence" value="ECO:0007669"/>
    <property type="project" value="TreeGrafter"/>
</dbReference>
<dbReference type="Pfam" id="PF08211">
    <property type="entry name" value="dCMP_cyt_deam_2"/>
    <property type="match status" value="1"/>
</dbReference>
<dbReference type="Gene3D" id="3.40.140.10">
    <property type="entry name" value="Cytidine Deaminase, domain 2"/>
    <property type="match status" value="2"/>
</dbReference>
<dbReference type="PANTHER" id="PTHR11644">
    <property type="entry name" value="CYTIDINE DEAMINASE"/>
    <property type="match status" value="1"/>
</dbReference>
<dbReference type="RefSeq" id="WP_142888097.1">
    <property type="nucleotide sequence ID" value="NZ_VIKR01000001.1"/>
</dbReference>
<dbReference type="PIRSF" id="PIRSF006334">
    <property type="entry name" value="Cdd_plus_pseudo"/>
    <property type="match status" value="1"/>
</dbReference>
<evidence type="ECO:0000256" key="3">
    <source>
        <dbReference type="PIRSR" id="PIRSR006334-1"/>
    </source>
</evidence>
<evidence type="ECO:0000256" key="1">
    <source>
        <dbReference type="ARBA" id="ARBA00006576"/>
    </source>
</evidence>
<gene>
    <name evidence="7" type="primary">cdd</name>
    <name evidence="7" type="ORF">FLL45_01915</name>
</gene>
<dbReference type="InterPro" id="IPR002125">
    <property type="entry name" value="CMP_dCMP_dom"/>
</dbReference>
<protein>
    <submittedName>
        <fullName evidence="7">Cytidine deaminase</fullName>
        <ecNumber evidence="7">3.5.4.5</ecNumber>
    </submittedName>
</protein>
<keyword evidence="5" id="KW-0479">Metal-binding</keyword>
<feature type="binding site" evidence="5">
    <location>
        <position position="129"/>
    </location>
    <ligand>
        <name>Zn(2+)</name>
        <dbReference type="ChEBI" id="CHEBI:29105"/>
        <note>catalytic</note>
    </ligand>
</feature>
<dbReference type="Pfam" id="PF00383">
    <property type="entry name" value="dCMP_cyt_deam_1"/>
    <property type="match status" value="1"/>
</dbReference>
<dbReference type="EC" id="3.5.4.5" evidence="7"/>
<feature type="domain" description="CMP/dCMP-type deaminase" evidence="6">
    <location>
        <begin position="43"/>
        <end position="179"/>
    </location>
</feature>
<sequence length="314" mass="34493">MTIRNLSSRTPEKDRESFERVIQNDGVMLAEECQKFCETHNESLETLMLKLLPLAADYSVANISNFNVGAVVCGKQQNRKGYSNLYLGANFEFDHLALGNSLHAEQAAATNAWMHNDSIKSLATSAAPCGHCRQFLYESSCGDSLPILIPQPESSIAQSNADYQAIELNTLLPAAFGPADLGSQEKLMSNNNQGINLSFAKGVNDSLVDLARLTAEQSYAPYTKNFAGCVILAEDNETYLGRYAENVAFNPSLLAFTAALSQMRMARKAFSSNRIKRVIIVEHDTQTSQRSASELLLGSLNSRVRLEWHAATLE</sequence>
<comment type="caution">
    <text evidence="7">The sequence shown here is derived from an EMBL/GenBank/DDBJ whole genome shotgun (WGS) entry which is preliminary data.</text>
</comment>
<feature type="binding site" evidence="5">
    <location>
        <position position="132"/>
    </location>
    <ligand>
        <name>Zn(2+)</name>
        <dbReference type="ChEBI" id="CHEBI:29105"/>
        <note>catalytic</note>
    </ligand>
</feature>
<dbReference type="AlphaFoldDB" id="A0A545THM9"/>
<accession>A0A545THM9</accession>
<dbReference type="InterPro" id="IPR050202">
    <property type="entry name" value="Cyt/Deoxycyt_deaminase"/>
</dbReference>
<dbReference type="PROSITE" id="PS51747">
    <property type="entry name" value="CYT_DCMP_DEAMINASES_2"/>
    <property type="match status" value="2"/>
</dbReference>
<evidence type="ECO:0000313" key="7">
    <source>
        <dbReference type="EMBL" id="TQV76737.1"/>
    </source>
</evidence>
<evidence type="ECO:0000256" key="4">
    <source>
        <dbReference type="PIRSR" id="PIRSR006334-2"/>
    </source>
</evidence>
<dbReference type="PANTHER" id="PTHR11644:SF2">
    <property type="entry name" value="CYTIDINE DEAMINASE"/>
    <property type="match status" value="1"/>
</dbReference>
<dbReference type="SUPFAM" id="SSF53927">
    <property type="entry name" value="Cytidine deaminase-like"/>
    <property type="match status" value="2"/>
</dbReference>
<dbReference type="NCBIfam" id="NF006537">
    <property type="entry name" value="PRK09027.1"/>
    <property type="match status" value="1"/>
</dbReference>
<evidence type="ECO:0000256" key="5">
    <source>
        <dbReference type="PIRSR" id="PIRSR006334-3"/>
    </source>
</evidence>
<dbReference type="EMBL" id="VIKR01000001">
    <property type="protein sequence ID" value="TQV76737.1"/>
    <property type="molecule type" value="Genomic_DNA"/>
</dbReference>
<dbReference type="GO" id="GO:0004126">
    <property type="term" value="F:cytidine deaminase activity"/>
    <property type="evidence" value="ECO:0007669"/>
    <property type="project" value="UniProtKB-EC"/>
</dbReference>
<proteinExistence type="inferred from homology"/>
<evidence type="ECO:0000259" key="6">
    <source>
        <dbReference type="PROSITE" id="PS51747"/>
    </source>
</evidence>
<feature type="active site" description="Proton donor" evidence="3">
    <location>
        <position position="105"/>
    </location>
</feature>
<keyword evidence="5" id="KW-0862">Zinc</keyword>
<evidence type="ECO:0000256" key="2">
    <source>
        <dbReference type="ARBA" id="ARBA00011738"/>
    </source>
</evidence>
<comment type="subunit">
    <text evidence="2">Homodimer.</text>
</comment>
<comment type="similarity">
    <text evidence="1">Belongs to the cytidine and deoxycytidylate deaminase family.</text>
</comment>